<dbReference type="Gene3D" id="1.10.390.10">
    <property type="entry name" value="Neutral Protease Domain 2"/>
    <property type="match status" value="1"/>
</dbReference>
<dbReference type="InterPro" id="IPR001478">
    <property type="entry name" value="PDZ"/>
</dbReference>
<dbReference type="SMART" id="SM00228">
    <property type="entry name" value="PDZ"/>
    <property type="match status" value="1"/>
</dbReference>
<feature type="domain" description="PDZ" evidence="1">
    <location>
        <begin position="501"/>
        <end position="569"/>
    </location>
</feature>
<dbReference type="InterPro" id="IPR024191">
    <property type="entry name" value="Peptidase_M61"/>
</dbReference>
<dbReference type="InterPro" id="IPR036034">
    <property type="entry name" value="PDZ_sf"/>
</dbReference>
<protein>
    <submittedName>
        <fullName evidence="2">Predicted metalloprotease, contains C-terminal PDZ domain</fullName>
    </submittedName>
</protein>
<dbReference type="Pfam" id="PF17899">
    <property type="entry name" value="Peptidase_M61_N"/>
    <property type="match status" value="1"/>
</dbReference>
<keyword evidence="3" id="KW-1185">Reference proteome</keyword>
<dbReference type="InterPro" id="IPR027268">
    <property type="entry name" value="Peptidase_M4/M1_CTD_sf"/>
</dbReference>
<organism evidence="2 3">
    <name type="scientific">Polynucleobacter kasalickyi</name>
    <dbReference type="NCBI Taxonomy" id="1938817"/>
    <lineage>
        <taxon>Bacteria</taxon>
        <taxon>Pseudomonadati</taxon>
        <taxon>Pseudomonadota</taxon>
        <taxon>Betaproteobacteria</taxon>
        <taxon>Burkholderiales</taxon>
        <taxon>Burkholderiaceae</taxon>
        <taxon>Polynucleobacter</taxon>
    </lineage>
</organism>
<dbReference type="Gene3D" id="2.30.42.10">
    <property type="match status" value="1"/>
</dbReference>
<reference evidence="2 3" key="1">
    <citation type="submission" date="2017-04" db="EMBL/GenBank/DDBJ databases">
        <authorList>
            <person name="Afonso C.L."/>
            <person name="Miller P.J."/>
            <person name="Scott M.A."/>
            <person name="Spackman E."/>
            <person name="Goraichik I."/>
            <person name="Dimitrov K.M."/>
            <person name="Suarez D.L."/>
            <person name="Swayne D.E."/>
        </authorList>
    </citation>
    <scope>NUCLEOTIDE SEQUENCE [LARGE SCALE GENOMIC DNA]</scope>
    <source>
        <strain evidence="2 3">VK13</strain>
    </source>
</reference>
<gene>
    <name evidence="2" type="ORF">SAMN06296008_108124</name>
</gene>
<dbReference type="InterPro" id="IPR007963">
    <property type="entry name" value="Peptidase_M61_catalytic"/>
</dbReference>
<dbReference type="GO" id="GO:0008237">
    <property type="term" value="F:metallopeptidase activity"/>
    <property type="evidence" value="ECO:0007669"/>
    <property type="project" value="UniProtKB-KW"/>
</dbReference>
<dbReference type="OrthoDB" id="9778516at2"/>
<dbReference type="AlphaFoldDB" id="A0A1W2AFP8"/>
<dbReference type="SUPFAM" id="SSF55486">
    <property type="entry name" value="Metalloproteases ('zincins'), catalytic domain"/>
    <property type="match status" value="1"/>
</dbReference>
<proteinExistence type="predicted"/>
<sequence length="597" mass="67819">MADIQYTIYPMDGLGHYFEVELLILHPNPFGQKIQMPNWIPGSYMTRDFSKHILSIHAFGQDQHQALKEPLHLLQTNSDTWEIEAVQGPVIIKTKVYAFDNSVRTAFLDTERGFLNFSSVCLQVVGQTQKPIDCVIEQTALTRGWEVVTTLPSVKIDKHGFGKYTVAQYDALIDHPVSMGRFVKISWNSYGIPHQIVFQGTAENLNLPLLKADLKAICDTHIAFFDPNHHVTPFNQYIFHVNVVGNGYGGLEHRASTALICKRSDLPYAAQSPQAEDLKAYQDFLGLCSHEYFHSWMVKKVQPLAFQPYRLNQRNYTKLLWLFEGFTSYYDDLQLLRSARIDLKTYLKRLLDTHHQVMRNPGRHHQSVAQSSFDAWTKYYLMDENTPNAVVSYYAKGSLIAFALDLLIRDFSNQTKSLDDVMRAVWQEHGAYGDQVGVGLTENGFDKMITKSLGSSFRPLWIGFKAAYIDGTQDIDVVELLQSTGIALTPKKLTIAEKLQQSLGLRIQSQDGFVKVTHVLESYLGQQAGLCPNDLIVALNHEKVSVTNFSHLLARHCHQKVKLSIFRGDLLHHLTLQLPSQSALQEERMNSYLLAND</sequence>
<evidence type="ECO:0000313" key="2">
    <source>
        <dbReference type="EMBL" id="SMC59410.1"/>
    </source>
</evidence>
<dbReference type="EMBL" id="FWXJ01000008">
    <property type="protein sequence ID" value="SMC59410.1"/>
    <property type="molecule type" value="Genomic_DNA"/>
</dbReference>
<accession>A0A1W2AFP8</accession>
<name>A0A1W2AFP8_9BURK</name>
<evidence type="ECO:0000313" key="3">
    <source>
        <dbReference type="Proteomes" id="UP000192708"/>
    </source>
</evidence>
<dbReference type="Pfam" id="PF05299">
    <property type="entry name" value="Peptidase_M61"/>
    <property type="match status" value="1"/>
</dbReference>
<dbReference type="SUPFAM" id="SSF50156">
    <property type="entry name" value="PDZ domain-like"/>
    <property type="match status" value="1"/>
</dbReference>
<dbReference type="Pfam" id="PF00595">
    <property type="entry name" value="PDZ"/>
    <property type="match status" value="1"/>
</dbReference>
<keyword evidence="2" id="KW-0645">Protease</keyword>
<keyword evidence="2" id="KW-0482">Metalloprotease</keyword>
<dbReference type="Proteomes" id="UP000192708">
    <property type="component" value="Unassembled WGS sequence"/>
</dbReference>
<evidence type="ECO:0000259" key="1">
    <source>
        <dbReference type="SMART" id="SM00228"/>
    </source>
</evidence>
<dbReference type="STRING" id="1938817.SAMN06296008_108124"/>
<dbReference type="RefSeq" id="WP_084283770.1">
    <property type="nucleotide sequence ID" value="NZ_FWXJ01000008.1"/>
</dbReference>
<dbReference type="GO" id="GO:0006508">
    <property type="term" value="P:proteolysis"/>
    <property type="evidence" value="ECO:0007669"/>
    <property type="project" value="UniProtKB-KW"/>
</dbReference>
<keyword evidence="2" id="KW-0378">Hydrolase</keyword>
<dbReference type="Gene3D" id="2.60.40.3650">
    <property type="match status" value="1"/>
</dbReference>
<dbReference type="PIRSF" id="PIRSF016493">
    <property type="entry name" value="Glycyl_aminpptds"/>
    <property type="match status" value="1"/>
</dbReference>
<dbReference type="InterPro" id="IPR040756">
    <property type="entry name" value="Peptidase_M61_N"/>
</dbReference>